<organism evidence="1 2">
    <name type="scientific">Solanum commersonii</name>
    <name type="common">Commerson's wild potato</name>
    <name type="synonym">Commerson's nightshade</name>
    <dbReference type="NCBI Taxonomy" id="4109"/>
    <lineage>
        <taxon>Eukaryota</taxon>
        <taxon>Viridiplantae</taxon>
        <taxon>Streptophyta</taxon>
        <taxon>Embryophyta</taxon>
        <taxon>Tracheophyta</taxon>
        <taxon>Spermatophyta</taxon>
        <taxon>Magnoliopsida</taxon>
        <taxon>eudicotyledons</taxon>
        <taxon>Gunneridae</taxon>
        <taxon>Pentapetalae</taxon>
        <taxon>asterids</taxon>
        <taxon>lamiids</taxon>
        <taxon>Solanales</taxon>
        <taxon>Solanaceae</taxon>
        <taxon>Solanoideae</taxon>
        <taxon>Solaneae</taxon>
        <taxon>Solanum</taxon>
    </lineage>
</organism>
<sequence length="83" mass="9931">MGEWIKRGYSCIKFLPRKGKVQKGFKKSSHTHKVGHKRDHFKSLHHLVNRTNWENFRCHYTRFTVRSSHKALVPISNEALLFR</sequence>
<gene>
    <name evidence="1" type="ORF">H5410_031080</name>
</gene>
<dbReference type="AlphaFoldDB" id="A0A9J5YL89"/>
<reference evidence="1 2" key="1">
    <citation type="submission" date="2020-09" db="EMBL/GenBank/DDBJ databases">
        <title>De no assembly of potato wild relative species, Solanum commersonii.</title>
        <authorList>
            <person name="Cho K."/>
        </authorList>
    </citation>
    <scope>NUCLEOTIDE SEQUENCE [LARGE SCALE GENOMIC DNA]</scope>
    <source>
        <strain evidence="1">LZ3.2</strain>
        <tissue evidence="1">Leaf</tissue>
    </source>
</reference>
<protein>
    <submittedName>
        <fullName evidence="1">Uncharacterized protein</fullName>
    </submittedName>
</protein>
<name>A0A9J5YL89_SOLCO</name>
<keyword evidence="2" id="KW-1185">Reference proteome</keyword>
<proteinExistence type="predicted"/>
<dbReference type="EMBL" id="JACXVP010000006">
    <property type="protein sequence ID" value="KAG5599710.1"/>
    <property type="molecule type" value="Genomic_DNA"/>
</dbReference>
<evidence type="ECO:0000313" key="2">
    <source>
        <dbReference type="Proteomes" id="UP000824120"/>
    </source>
</evidence>
<comment type="caution">
    <text evidence="1">The sequence shown here is derived from an EMBL/GenBank/DDBJ whole genome shotgun (WGS) entry which is preliminary data.</text>
</comment>
<accession>A0A9J5YL89</accession>
<evidence type="ECO:0000313" key="1">
    <source>
        <dbReference type="EMBL" id="KAG5599710.1"/>
    </source>
</evidence>
<dbReference type="Proteomes" id="UP000824120">
    <property type="component" value="Chromosome 6"/>
</dbReference>